<evidence type="ECO:0000313" key="2">
    <source>
        <dbReference type="EMBL" id="KAK3212207.1"/>
    </source>
</evidence>
<reference evidence="2" key="1">
    <citation type="journal article" date="2023" name="Plant J.">
        <title>Genome sequences and population genomics provide insights into the demographic history, inbreeding, and mutation load of two 'living fossil' tree species of Dipteronia.</title>
        <authorList>
            <person name="Feng Y."/>
            <person name="Comes H.P."/>
            <person name="Chen J."/>
            <person name="Zhu S."/>
            <person name="Lu R."/>
            <person name="Zhang X."/>
            <person name="Li P."/>
            <person name="Qiu J."/>
            <person name="Olsen K.M."/>
            <person name="Qiu Y."/>
        </authorList>
    </citation>
    <scope>NUCLEOTIDE SEQUENCE</scope>
    <source>
        <strain evidence="2">NBL</strain>
    </source>
</reference>
<evidence type="ECO:0000259" key="1">
    <source>
        <dbReference type="Pfam" id="PF14111"/>
    </source>
</evidence>
<evidence type="ECO:0000313" key="3">
    <source>
        <dbReference type="Proteomes" id="UP001281410"/>
    </source>
</evidence>
<dbReference type="EMBL" id="JANJYJ010000005">
    <property type="protein sequence ID" value="KAK3212207.1"/>
    <property type="molecule type" value="Genomic_DNA"/>
</dbReference>
<comment type="caution">
    <text evidence="2">The sequence shown here is derived from an EMBL/GenBank/DDBJ whole genome shotgun (WGS) entry which is preliminary data.</text>
</comment>
<protein>
    <recommendedName>
        <fullName evidence="1">DUF4283 domain-containing protein</fullName>
    </recommendedName>
</protein>
<dbReference type="Proteomes" id="UP001281410">
    <property type="component" value="Unassembled WGS sequence"/>
</dbReference>
<name>A0AAE0AFC5_9ROSI</name>
<dbReference type="AlphaFoldDB" id="A0AAE0AFC5"/>
<keyword evidence="3" id="KW-1185">Reference proteome</keyword>
<dbReference type="Pfam" id="PF14111">
    <property type="entry name" value="DUF4283"/>
    <property type="match status" value="1"/>
</dbReference>
<accession>A0AAE0AFC5</accession>
<proteinExistence type="predicted"/>
<feature type="domain" description="DUF4283" evidence="1">
    <location>
        <begin position="35"/>
        <end position="98"/>
    </location>
</feature>
<organism evidence="2 3">
    <name type="scientific">Dipteronia sinensis</name>
    <dbReference type="NCBI Taxonomy" id="43782"/>
    <lineage>
        <taxon>Eukaryota</taxon>
        <taxon>Viridiplantae</taxon>
        <taxon>Streptophyta</taxon>
        <taxon>Embryophyta</taxon>
        <taxon>Tracheophyta</taxon>
        <taxon>Spermatophyta</taxon>
        <taxon>Magnoliopsida</taxon>
        <taxon>eudicotyledons</taxon>
        <taxon>Gunneridae</taxon>
        <taxon>Pentapetalae</taxon>
        <taxon>rosids</taxon>
        <taxon>malvids</taxon>
        <taxon>Sapindales</taxon>
        <taxon>Sapindaceae</taxon>
        <taxon>Hippocastanoideae</taxon>
        <taxon>Acereae</taxon>
        <taxon>Dipteronia</taxon>
    </lineage>
</organism>
<gene>
    <name evidence="2" type="ORF">Dsin_016913</name>
</gene>
<sequence length="98" mass="11171">MIESVIAQLYENLSLEDEDGAIHELSAEACRDGEADVNLCLVRKILLGKKVNREACKHLIEQLWSPFGSVAIEAVGVNMFMFLFKNQEDRNRIWHRGP</sequence>
<dbReference type="InterPro" id="IPR025558">
    <property type="entry name" value="DUF4283"/>
</dbReference>